<dbReference type="GO" id="GO:0006935">
    <property type="term" value="P:chemotaxis"/>
    <property type="evidence" value="ECO:0007669"/>
    <property type="project" value="InterPro"/>
</dbReference>
<feature type="domain" description="CheW-like" evidence="2">
    <location>
        <begin position="54"/>
        <end position="198"/>
    </location>
</feature>
<accession>A0A8J6N3T8</accession>
<gene>
    <name evidence="3" type="ORF">H8E19_16805</name>
</gene>
<protein>
    <submittedName>
        <fullName evidence="3">Chemotaxis protein CheW</fullName>
    </submittedName>
</protein>
<dbReference type="Proteomes" id="UP000650524">
    <property type="component" value="Unassembled WGS sequence"/>
</dbReference>
<comment type="caution">
    <text evidence="3">The sequence shown here is derived from an EMBL/GenBank/DDBJ whole genome shotgun (WGS) entry which is preliminary data.</text>
</comment>
<dbReference type="Pfam" id="PF01584">
    <property type="entry name" value="CheW"/>
    <property type="match status" value="1"/>
</dbReference>
<reference evidence="3 4" key="1">
    <citation type="submission" date="2020-08" db="EMBL/GenBank/DDBJ databases">
        <title>Bridging the membrane lipid divide: bacteria of the FCB group superphylum have the potential to synthesize archaeal ether lipids.</title>
        <authorList>
            <person name="Villanueva L."/>
            <person name="Von Meijenfeldt F.A.B."/>
            <person name="Westbye A.B."/>
            <person name="Yadav S."/>
            <person name="Hopmans E.C."/>
            <person name="Dutilh B.E."/>
            <person name="Sinninghe Damste J.S."/>
        </authorList>
    </citation>
    <scope>NUCLEOTIDE SEQUENCE [LARGE SCALE GENOMIC DNA]</scope>
    <source>
        <strain evidence="3">NIOZ-UU27</strain>
    </source>
</reference>
<dbReference type="Gene3D" id="2.30.30.40">
    <property type="entry name" value="SH3 Domains"/>
    <property type="match status" value="1"/>
</dbReference>
<dbReference type="CDD" id="cd00588">
    <property type="entry name" value="CheW_like"/>
    <property type="match status" value="1"/>
</dbReference>
<dbReference type="AlphaFoldDB" id="A0A8J6N3T8"/>
<dbReference type="Gene3D" id="2.40.50.180">
    <property type="entry name" value="CheA-289, Domain 4"/>
    <property type="match status" value="1"/>
</dbReference>
<organism evidence="3 4">
    <name type="scientific">Candidatus Desulfacyla euxinica</name>
    <dbReference type="NCBI Taxonomy" id="2841693"/>
    <lineage>
        <taxon>Bacteria</taxon>
        <taxon>Deltaproteobacteria</taxon>
        <taxon>Candidatus Desulfacyla</taxon>
    </lineage>
</organism>
<dbReference type="InterPro" id="IPR002545">
    <property type="entry name" value="CheW-lke_dom"/>
</dbReference>
<dbReference type="SUPFAM" id="SSF50341">
    <property type="entry name" value="CheW-like"/>
    <property type="match status" value="1"/>
</dbReference>
<evidence type="ECO:0000313" key="4">
    <source>
        <dbReference type="Proteomes" id="UP000650524"/>
    </source>
</evidence>
<dbReference type="EMBL" id="JACNJD010000342">
    <property type="protein sequence ID" value="MBC8179066.1"/>
    <property type="molecule type" value="Genomic_DNA"/>
</dbReference>
<sequence>MKNPQAGSAKLANATTAGSAIRNGNDPQSDERLLEKRARALAKVTTKDQEESETLSLMTFPMGEERYAVEIGMVKEIQPLVDRAWSRVPSTPDFIVGAVNIRGRIYSVMDVARFLGLPPRPVTEKTHVLLVQGGGEETDNDMEVCILADDLPEVANIPIAEMQTRETVSDQTQEYVRGVTADMLVILDLGRLLRYPGIVVNEKL</sequence>
<evidence type="ECO:0000259" key="2">
    <source>
        <dbReference type="PROSITE" id="PS50851"/>
    </source>
</evidence>
<dbReference type="PANTHER" id="PTHR22617:SF43">
    <property type="entry name" value="PROTEIN PILI"/>
    <property type="match status" value="1"/>
</dbReference>
<dbReference type="PROSITE" id="PS50851">
    <property type="entry name" value="CHEW"/>
    <property type="match status" value="1"/>
</dbReference>
<proteinExistence type="predicted"/>
<dbReference type="InterPro" id="IPR036061">
    <property type="entry name" value="CheW-like_dom_sf"/>
</dbReference>
<dbReference type="GO" id="GO:0005829">
    <property type="term" value="C:cytosol"/>
    <property type="evidence" value="ECO:0007669"/>
    <property type="project" value="TreeGrafter"/>
</dbReference>
<dbReference type="PANTHER" id="PTHR22617">
    <property type="entry name" value="CHEMOTAXIS SENSOR HISTIDINE KINASE-RELATED"/>
    <property type="match status" value="1"/>
</dbReference>
<dbReference type="InterPro" id="IPR039315">
    <property type="entry name" value="CheW"/>
</dbReference>
<dbReference type="GO" id="GO:0007165">
    <property type="term" value="P:signal transduction"/>
    <property type="evidence" value="ECO:0007669"/>
    <property type="project" value="InterPro"/>
</dbReference>
<feature type="region of interest" description="Disordered" evidence="1">
    <location>
        <begin position="1"/>
        <end position="31"/>
    </location>
</feature>
<evidence type="ECO:0000313" key="3">
    <source>
        <dbReference type="EMBL" id="MBC8179066.1"/>
    </source>
</evidence>
<dbReference type="SMART" id="SM00260">
    <property type="entry name" value="CheW"/>
    <property type="match status" value="1"/>
</dbReference>
<evidence type="ECO:0000256" key="1">
    <source>
        <dbReference type="SAM" id="MobiDB-lite"/>
    </source>
</evidence>
<name>A0A8J6N3T8_9DELT</name>